<dbReference type="GO" id="GO:0015074">
    <property type="term" value="P:DNA integration"/>
    <property type="evidence" value="ECO:0007669"/>
    <property type="project" value="InterPro"/>
</dbReference>
<dbReference type="PANTHER" id="PTHR30349:SF41">
    <property type="entry name" value="INTEGRASE_RECOMBINASE PROTEIN MJ0367-RELATED"/>
    <property type="match status" value="1"/>
</dbReference>
<feature type="compositionally biased region" description="Polar residues" evidence="6">
    <location>
        <begin position="1"/>
        <end position="12"/>
    </location>
</feature>
<dbReference type="PANTHER" id="PTHR30349">
    <property type="entry name" value="PHAGE INTEGRASE-RELATED"/>
    <property type="match status" value="1"/>
</dbReference>
<keyword evidence="10" id="KW-1185">Reference proteome</keyword>
<accession>A0A9Y2JXU0</accession>
<keyword evidence="2" id="KW-0805">Transcription regulation</keyword>
<evidence type="ECO:0000259" key="7">
    <source>
        <dbReference type="PROSITE" id="PS50949"/>
    </source>
</evidence>
<evidence type="ECO:0000256" key="4">
    <source>
        <dbReference type="ARBA" id="ARBA00023163"/>
    </source>
</evidence>
<proteinExistence type="inferred from homology"/>
<dbReference type="Pfam" id="PF00589">
    <property type="entry name" value="Phage_integrase"/>
    <property type="match status" value="1"/>
</dbReference>
<dbReference type="InterPro" id="IPR013762">
    <property type="entry name" value="Integrase-like_cat_sf"/>
</dbReference>
<evidence type="ECO:0000256" key="6">
    <source>
        <dbReference type="SAM" id="MobiDB-lite"/>
    </source>
</evidence>
<keyword evidence="3" id="KW-0238">DNA-binding</keyword>
<evidence type="ECO:0000256" key="3">
    <source>
        <dbReference type="ARBA" id="ARBA00023125"/>
    </source>
</evidence>
<dbReference type="PROSITE" id="PS50949">
    <property type="entry name" value="HTH_GNTR"/>
    <property type="match status" value="1"/>
</dbReference>
<dbReference type="InterPro" id="IPR002104">
    <property type="entry name" value="Integrase_catalytic"/>
</dbReference>
<dbReference type="InterPro" id="IPR050090">
    <property type="entry name" value="Tyrosine_recombinase_XerCD"/>
</dbReference>
<dbReference type="Proteomes" id="UP001239397">
    <property type="component" value="Chromosome"/>
</dbReference>
<protein>
    <submittedName>
        <fullName evidence="9">Tyrosine-type recombinase/integrase</fullName>
    </submittedName>
</protein>
<dbReference type="RefSeq" id="WP_286001900.1">
    <property type="nucleotide sequence ID" value="NZ_CP127295.1"/>
</dbReference>
<reference evidence="9 10" key="1">
    <citation type="submission" date="2023-06" db="EMBL/GenBank/DDBJ databases">
        <authorList>
            <person name="Oyuntsetseg B."/>
            <person name="Kim S.B."/>
        </authorList>
    </citation>
    <scope>NUCLEOTIDE SEQUENCE [LARGE SCALE GENOMIC DNA]</scope>
    <source>
        <strain evidence="9 10">4-36</strain>
    </source>
</reference>
<dbReference type="GO" id="GO:0003677">
    <property type="term" value="F:DNA binding"/>
    <property type="evidence" value="ECO:0007669"/>
    <property type="project" value="UniProtKB-KW"/>
</dbReference>
<dbReference type="SUPFAM" id="SSF56349">
    <property type="entry name" value="DNA breaking-rejoining enzymes"/>
    <property type="match status" value="1"/>
</dbReference>
<evidence type="ECO:0000256" key="1">
    <source>
        <dbReference type="ARBA" id="ARBA00008857"/>
    </source>
</evidence>
<dbReference type="EMBL" id="CP127295">
    <property type="protein sequence ID" value="WIY05616.1"/>
    <property type="molecule type" value="Genomic_DNA"/>
</dbReference>
<dbReference type="InterPro" id="IPR000524">
    <property type="entry name" value="Tscrpt_reg_HTH_GntR"/>
</dbReference>
<evidence type="ECO:0000313" key="9">
    <source>
        <dbReference type="EMBL" id="WIY05616.1"/>
    </source>
</evidence>
<dbReference type="AlphaFoldDB" id="A0A9Y2JXU0"/>
<dbReference type="InterPro" id="IPR036390">
    <property type="entry name" value="WH_DNA-bd_sf"/>
</dbReference>
<dbReference type="InterPro" id="IPR011010">
    <property type="entry name" value="DNA_brk_join_enz"/>
</dbReference>
<evidence type="ECO:0000256" key="5">
    <source>
        <dbReference type="ARBA" id="ARBA00023172"/>
    </source>
</evidence>
<dbReference type="Pfam" id="PF00392">
    <property type="entry name" value="GntR"/>
    <property type="match status" value="1"/>
</dbReference>
<feature type="domain" description="Tyr recombinase" evidence="8">
    <location>
        <begin position="224"/>
        <end position="425"/>
    </location>
</feature>
<name>A0A9Y2JXU0_9PSEU</name>
<feature type="domain" description="HTH gntR-type" evidence="7">
    <location>
        <begin position="448"/>
        <end position="517"/>
    </location>
</feature>
<dbReference type="SUPFAM" id="SSF46785">
    <property type="entry name" value="Winged helix' DNA-binding domain"/>
    <property type="match status" value="1"/>
</dbReference>
<keyword evidence="5" id="KW-0233">DNA recombination</keyword>
<evidence type="ECO:0000313" key="10">
    <source>
        <dbReference type="Proteomes" id="UP001239397"/>
    </source>
</evidence>
<dbReference type="InterPro" id="IPR010998">
    <property type="entry name" value="Integrase_recombinase_N"/>
</dbReference>
<comment type="similarity">
    <text evidence="1">Belongs to the 'phage' integrase family.</text>
</comment>
<keyword evidence="4" id="KW-0804">Transcription</keyword>
<organism evidence="9 10">
    <name type="scientific">Amycolatopsis mongoliensis</name>
    <dbReference type="NCBI Taxonomy" id="715475"/>
    <lineage>
        <taxon>Bacteria</taxon>
        <taxon>Bacillati</taxon>
        <taxon>Actinomycetota</taxon>
        <taxon>Actinomycetes</taxon>
        <taxon>Pseudonocardiales</taxon>
        <taxon>Pseudonocardiaceae</taxon>
        <taxon>Amycolatopsis</taxon>
    </lineage>
</organism>
<dbReference type="GO" id="GO:0006310">
    <property type="term" value="P:DNA recombination"/>
    <property type="evidence" value="ECO:0007669"/>
    <property type="project" value="UniProtKB-KW"/>
</dbReference>
<gene>
    <name evidence="9" type="ORF">QRX60_17830</name>
</gene>
<dbReference type="Gene3D" id="1.10.150.130">
    <property type="match status" value="1"/>
</dbReference>
<sequence length="614" mass="67854">MTRSRGGSTRSGVTKGRAGRLRAPQGTTDVLPSGSIRVRVDGGFDPVTRKRIRPTETIPAGPNARREADNALTRLLNQVIEDRHAKTNASVAHLLDRYQAERQIGDKIARTTLARDQELIDLHIIPIIGKEKAGKKPKNLLKKLYAECYRCRTHCQEANLVDHRTRVKHVCDARCKPHTCVGLATSTVRKIHFILTGAYSEALEWDWWSIDPLAGLKAPEPVLPEPDPPSPKEAAIIVADAYRRDLAWGMYVWLTMILGARRGEVIAIRRRHWDSERKVIYLRRAVAQVRNDVFEKDIKNHIRRNVVLDDETNEMLAEYWAHVEAIAQAAGIELDDDAFMFSLTADHSVALKPRSVTQRYRRMVRSLGINTQMKSLRHYNATELIAAGIDIRTVAGRLGHAGGGTTTLRVYAAWKSEADQRAAGELRASMPARPTLEGPVERAKTRPSAPYEHIAATMRRAIIDGDLEPGSVAPSIKEIAATHRVSVGTAHRAAGLLRAWGLLSEGGRGKRPLILEPDKPTVADATPGPRALTEQTKADVRATGTALLDLQLMYLADPVKTFLAEADPADPAQLRRLLLGAARRHGGRDITIDDYELIVRGHATGEVIATFVAL</sequence>
<dbReference type="GO" id="GO:0003700">
    <property type="term" value="F:DNA-binding transcription factor activity"/>
    <property type="evidence" value="ECO:0007669"/>
    <property type="project" value="InterPro"/>
</dbReference>
<dbReference type="KEGG" id="amog:QRX60_17830"/>
<feature type="region of interest" description="Disordered" evidence="6">
    <location>
        <begin position="1"/>
        <end position="29"/>
    </location>
</feature>
<evidence type="ECO:0000256" key="2">
    <source>
        <dbReference type="ARBA" id="ARBA00023015"/>
    </source>
</evidence>
<dbReference type="Gene3D" id="1.10.443.10">
    <property type="entry name" value="Intergrase catalytic core"/>
    <property type="match status" value="1"/>
</dbReference>
<evidence type="ECO:0000259" key="8">
    <source>
        <dbReference type="PROSITE" id="PS51898"/>
    </source>
</evidence>
<dbReference type="InterPro" id="IPR036388">
    <property type="entry name" value="WH-like_DNA-bd_sf"/>
</dbReference>
<dbReference type="Gene3D" id="1.10.10.10">
    <property type="entry name" value="Winged helix-like DNA-binding domain superfamily/Winged helix DNA-binding domain"/>
    <property type="match status" value="1"/>
</dbReference>
<dbReference type="PROSITE" id="PS51898">
    <property type="entry name" value="TYR_RECOMBINASE"/>
    <property type="match status" value="1"/>
</dbReference>